<dbReference type="AlphaFoldDB" id="A0A2S4PNB6"/>
<feature type="non-terminal residue" evidence="1">
    <location>
        <position position="153"/>
    </location>
</feature>
<dbReference type="EMBL" id="PEDP01001521">
    <property type="protein sequence ID" value="POS83522.1"/>
    <property type="molecule type" value="Genomic_DNA"/>
</dbReference>
<organism evidence="1 2">
    <name type="scientific">Erysiphe pulchra</name>
    <dbReference type="NCBI Taxonomy" id="225359"/>
    <lineage>
        <taxon>Eukaryota</taxon>
        <taxon>Fungi</taxon>
        <taxon>Dikarya</taxon>
        <taxon>Ascomycota</taxon>
        <taxon>Pezizomycotina</taxon>
        <taxon>Leotiomycetes</taxon>
        <taxon>Erysiphales</taxon>
        <taxon>Erysiphaceae</taxon>
        <taxon>Erysiphe</taxon>
    </lineage>
</organism>
<protein>
    <submittedName>
        <fullName evidence="1">Uncharacterized protein</fullName>
    </submittedName>
</protein>
<sequence length="153" mass="16699">MFNRFSPRYIAPMSSLTINLFPRPSPPLKSSPPKETLSEILLSATSAATARNQEATLLFQNTCNILGDALSVDHLPFHLHKPLRDFITDLNAVAQRHSNSRVNGTSRPMLPCAATTDKPNVWKIPATATEEKVLIDTPMVTGAKKTITSSTST</sequence>
<name>A0A2S4PNB6_9PEZI</name>
<gene>
    <name evidence="1" type="ORF">EPUL_006740</name>
</gene>
<keyword evidence="2" id="KW-1185">Reference proteome</keyword>
<reference evidence="1 2" key="1">
    <citation type="submission" date="2017-10" db="EMBL/GenBank/DDBJ databases">
        <title>Development of genomic resources for the powdery mildew, Erysiphe pulchra.</title>
        <authorList>
            <person name="Wadl P.A."/>
            <person name="Mack B.M."/>
            <person name="Moore G."/>
            <person name="Beltz S.B."/>
        </authorList>
    </citation>
    <scope>NUCLEOTIDE SEQUENCE [LARGE SCALE GENOMIC DNA]</scope>
    <source>
        <strain evidence="1">Cflorida</strain>
    </source>
</reference>
<evidence type="ECO:0000313" key="1">
    <source>
        <dbReference type="EMBL" id="POS83522.1"/>
    </source>
</evidence>
<evidence type="ECO:0000313" key="2">
    <source>
        <dbReference type="Proteomes" id="UP000237438"/>
    </source>
</evidence>
<comment type="caution">
    <text evidence="1">The sequence shown here is derived from an EMBL/GenBank/DDBJ whole genome shotgun (WGS) entry which is preliminary data.</text>
</comment>
<dbReference type="Proteomes" id="UP000237438">
    <property type="component" value="Unassembled WGS sequence"/>
</dbReference>
<accession>A0A2S4PNB6</accession>
<proteinExistence type="predicted"/>
<dbReference type="OrthoDB" id="10548821at2759"/>